<gene>
    <name evidence="1" type="ORF">F1654_10655</name>
</gene>
<keyword evidence="2" id="KW-1185">Reference proteome</keyword>
<dbReference type="InterPro" id="IPR007715">
    <property type="entry name" value="Coq4"/>
</dbReference>
<dbReference type="Proteomes" id="UP000325122">
    <property type="component" value="Unassembled WGS sequence"/>
</dbReference>
<accession>A0A5M6ZC41</accession>
<sequence length="230" mass="25288">MRALRRLIADQEDTFQVFEIMNALAGRSIDRGYARLLDTPQGGRQAFLQIELSERLSDRAWLETMPAGSVGAAYLDFMGERGFTADGLAGESAKVADTEIDAAHPRAWYARRLRDVHDVWHVLTGYGTDALGEACVVAFSLPQTRSAGFGLIAAGAGVQFARARTGYPCARAILRAWRDGRRAAWLPGEDYEAMMSEPLDAVRTRLRIPRPVLYEQVPAAVRDGYLGGGR</sequence>
<dbReference type="AlphaFoldDB" id="A0A5M6ZC41"/>
<comment type="caution">
    <text evidence="1">The sequence shown here is derived from an EMBL/GenBank/DDBJ whole genome shotgun (WGS) entry which is preliminary data.</text>
</comment>
<dbReference type="GO" id="GO:0006744">
    <property type="term" value="P:ubiquinone biosynthetic process"/>
    <property type="evidence" value="ECO:0007669"/>
    <property type="project" value="InterPro"/>
</dbReference>
<dbReference type="RefSeq" id="WP_150023533.1">
    <property type="nucleotide sequence ID" value="NZ_VWOJ01000003.1"/>
</dbReference>
<proteinExistence type="predicted"/>
<name>A0A5M6ZC41_9PROT</name>
<reference evidence="1 2" key="1">
    <citation type="submission" date="2019-09" db="EMBL/GenBank/DDBJ databases">
        <authorList>
            <person name="Kevbrin V."/>
            <person name="Grouzdev D.S."/>
        </authorList>
    </citation>
    <scope>NUCLEOTIDE SEQUENCE [LARGE SCALE GENOMIC DNA]</scope>
    <source>
        <strain evidence="1 2">G-192</strain>
    </source>
</reference>
<dbReference type="Pfam" id="PF05019">
    <property type="entry name" value="Coq4"/>
    <property type="match status" value="1"/>
</dbReference>
<evidence type="ECO:0000313" key="1">
    <source>
        <dbReference type="EMBL" id="KAA5802282.1"/>
    </source>
</evidence>
<evidence type="ECO:0000313" key="2">
    <source>
        <dbReference type="Proteomes" id="UP000325122"/>
    </source>
</evidence>
<protein>
    <submittedName>
        <fullName evidence="1">Ubiquinone biosynthesis protein</fullName>
    </submittedName>
</protein>
<keyword evidence="1" id="KW-0830">Ubiquinone</keyword>
<organism evidence="1 2">
    <name type="scientific">Alkalicaulis satelles</name>
    <dbReference type="NCBI Taxonomy" id="2609175"/>
    <lineage>
        <taxon>Bacteria</taxon>
        <taxon>Pseudomonadati</taxon>
        <taxon>Pseudomonadota</taxon>
        <taxon>Alphaproteobacteria</taxon>
        <taxon>Maricaulales</taxon>
        <taxon>Maricaulaceae</taxon>
        <taxon>Alkalicaulis</taxon>
    </lineage>
</organism>
<dbReference type="PANTHER" id="PTHR12922">
    <property type="entry name" value="UBIQUINONE BIOSYNTHESIS PROTEIN"/>
    <property type="match status" value="1"/>
</dbReference>
<dbReference type="PANTHER" id="PTHR12922:SF7">
    <property type="entry name" value="UBIQUINONE BIOSYNTHESIS PROTEIN COQ4 HOMOLOG, MITOCHONDRIAL"/>
    <property type="match status" value="1"/>
</dbReference>
<dbReference type="EMBL" id="VWOJ01000003">
    <property type="protein sequence ID" value="KAA5802282.1"/>
    <property type="molecule type" value="Genomic_DNA"/>
</dbReference>